<evidence type="ECO:0000256" key="3">
    <source>
        <dbReference type="ARBA" id="ARBA00022741"/>
    </source>
</evidence>
<organism evidence="9 10">
    <name type="scientific">Lichenicoccus roseus</name>
    <dbReference type="NCBI Taxonomy" id="2683649"/>
    <lineage>
        <taxon>Bacteria</taxon>
        <taxon>Pseudomonadati</taxon>
        <taxon>Pseudomonadota</taxon>
        <taxon>Alphaproteobacteria</taxon>
        <taxon>Acetobacterales</taxon>
        <taxon>Acetobacteraceae</taxon>
        <taxon>Lichenicoccus</taxon>
    </lineage>
</organism>
<keyword evidence="6" id="KW-0119">Carbohydrate metabolism</keyword>
<evidence type="ECO:0000259" key="7">
    <source>
        <dbReference type="Pfam" id="PF07005"/>
    </source>
</evidence>
<dbReference type="Proteomes" id="UP000305654">
    <property type="component" value="Unassembled WGS sequence"/>
</dbReference>
<evidence type="ECO:0000256" key="2">
    <source>
        <dbReference type="ARBA" id="ARBA00022679"/>
    </source>
</evidence>
<sequence>MLAHALPARPVAFYGDDFTGSTDVLDVVAKAGLSAVLFLAPPDRAMLARFPQARVVGIAGVARSQTPAWMRAQLPAIYESLRATGAALLHYKVCSTFDSAPEIGSIGEAARIGLEHFPSRPVPITVGAPALRRYVAFGNLFAGFGDERYRIDRHPVMARHPVTPMREADLRRHLAQQAGFSIGLVDKVDLATPDIRRTWRDIAGSDDAVLFDTVDENDLVVVGDILHARILQATARGEPVFAVGSSGLEYALVAAWRAAGLLGTAPAPRPIAPADRVVAISGSCSPVTAAQIAQALQDGFTPVRLDPVALLSDNAAITRATDQAAAALAGGRDVLVYTADGPDTMIDLPPGTDGSAFNDRLGTVLGHLLRDLLARSGVRRAIVAGGDTSSHAVQQLGLHALTVASPLVPGCPLCHGHSDDPALSGLEIALKGGQMGQRDFFRRAKTGAASHA</sequence>
<protein>
    <submittedName>
        <fullName evidence="9">Four-carbon acid sugar kinase family protein</fullName>
    </submittedName>
</protein>
<keyword evidence="3" id="KW-0547">Nucleotide-binding</keyword>
<evidence type="ECO:0000259" key="8">
    <source>
        <dbReference type="Pfam" id="PF17042"/>
    </source>
</evidence>
<reference evidence="9 10" key="1">
    <citation type="submission" date="2019-05" db="EMBL/GenBank/DDBJ databases">
        <authorList>
            <person name="Pankratov T."/>
            <person name="Grouzdev D."/>
        </authorList>
    </citation>
    <scope>NUCLEOTIDE SEQUENCE [LARGE SCALE GENOMIC DNA]</scope>
    <source>
        <strain evidence="9 10">KEBCLARHB70R</strain>
    </source>
</reference>
<gene>
    <name evidence="9" type="ORF">FE263_17810</name>
</gene>
<keyword evidence="2" id="KW-0808">Transferase</keyword>
<feature type="domain" description="Four-carbon acid sugar kinase nucleotide binding" evidence="8">
    <location>
        <begin position="278"/>
        <end position="441"/>
    </location>
</feature>
<keyword evidence="10" id="KW-1185">Reference proteome</keyword>
<dbReference type="InterPro" id="IPR010737">
    <property type="entry name" value="4-carb_acid_sugar_kinase_N"/>
</dbReference>
<dbReference type="InterPro" id="IPR037051">
    <property type="entry name" value="4-carb_acid_sugar_kinase_N_sf"/>
</dbReference>
<accession>A0A5R9JAX4</accession>
<dbReference type="Pfam" id="PF17042">
    <property type="entry name" value="NBD_C"/>
    <property type="match status" value="1"/>
</dbReference>
<dbReference type="InterPro" id="IPR031475">
    <property type="entry name" value="NBD_C"/>
</dbReference>
<comment type="caution">
    <text evidence="9">The sequence shown here is derived from an EMBL/GenBank/DDBJ whole genome shotgun (WGS) entry which is preliminary data.</text>
</comment>
<evidence type="ECO:0000256" key="4">
    <source>
        <dbReference type="ARBA" id="ARBA00022777"/>
    </source>
</evidence>
<keyword evidence="5" id="KW-0067">ATP-binding</keyword>
<evidence type="ECO:0000313" key="9">
    <source>
        <dbReference type="EMBL" id="TLU71378.1"/>
    </source>
</evidence>
<dbReference type="OrthoDB" id="7686359at2"/>
<evidence type="ECO:0000256" key="6">
    <source>
        <dbReference type="ARBA" id="ARBA00023277"/>
    </source>
</evidence>
<name>A0A5R9JAX4_9PROT</name>
<dbReference type="GO" id="GO:0016301">
    <property type="term" value="F:kinase activity"/>
    <property type="evidence" value="ECO:0007669"/>
    <property type="project" value="UniProtKB-KW"/>
</dbReference>
<dbReference type="Pfam" id="PF07005">
    <property type="entry name" value="SBD_N"/>
    <property type="match status" value="1"/>
</dbReference>
<dbReference type="Gene3D" id="3.40.980.20">
    <property type="entry name" value="Four-carbon acid sugar kinase, nucleotide binding domain"/>
    <property type="match status" value="1"/>
</dbReference>
<proteinExistence type="inferred from homology"/>
<dbReference type="EMBL" id="VCDI01000007">
    <property type="protein sequence ID" value="TLU71378.1"/>
    <property type="molecule type" value="Genomic_DNA"/>
</dbReference>
<dbReference type="SUPFAM" id="SSF142764">
    <property type="entry name" value="YgbK-like"/>
    <property type="match status" value="1"/>
</dbReference>
<dbReference type="GO" id="GO:0005524">
    <property type="term" value="F:ATP binding"/>
    <property type="evidence" value="ECO:0007669"/>
    <property type="project" value="UniProtKB-KW"/>
</dbReference>
<evidence type="ECO:0000256" key="5">
    <source>
        <dbReference type="ARBA" id="ARBA00022840"/>
    </source>
</evidence>
<dbReference type="InterPro" id="IPR042213">
    <property type="entry name" value="NBD_C_sf"/>
</dbReference>
<keyword evidence="4 9" id="KW-0418">Kinase</keyword>
<evidence type="ECO:0000256" key="1">
    <source>
        <dbReference type="ARBA" id="ARBA00005715"/>
    </source>
</evidence>
<feature type="domain" description="Four-carbon acid sugar kinase N-terminal" evidence="7">
    <location>
        <begin position="12"/>
        <end position="252"/>
    </location>
</feature>
<comment type="similarity">
    <text evidence="1">Belongs to the four-carbon acid sugar kinase family.</text>
</comment>
<dbReference type="AlphaFoldDB" id="A0A5R9JAX4"/>
<evidence type="ECO:0000313" key="10">
    <source>
        <dbReference type="Proteomes" id="UP000305654"/>
    </source>
</evidence>
<dbReference type="Gene3D" id="3.40.50.10840">
    <property type="entry name" value="Putative sugar-binding, N-terminal domain"/>
    <property type="match status" value="1"/>
</dbReference>